<dbReference type="Proteomes" id="UP000735302">
    <property type="component" value="Unassembled WGS sequence"/>
</dbReference>
<accession>A0AAV3ZQ82</accession>
<evidence type="ECO:0000256" key="1">
    <source>
        <dbReference type="ARBA" id="ARBA00022734"/>
    </source>
</evidence>
<dbReference type="GO" id="GO:0030246">
    <property type="term" value="F:carbohydrate binding"/>
    <property type="evidence" value="ECO:0007669"/>
    <property type="project" value="UniProtKB-UniRule"/>
</dbReference>
<dbReference type="Pfam" id="PF00337">
    <property type="entry name" value="Gal-bind_lectin"/>
    <property type="match status" value="1"/>
</dbReference>
<keyword evidence="3" id="KW-0732">Signal</keyword>
<dbReference type="SMART" id="SM00908">
    <property type="entry name" value="Gal-bind_lectin"/>
    <property type="match status" value="1"/>
</dbReference>
<keyword evidence="6" id="KW-1185">Reference proteome</keyword>
<sequence length="258" mass="28623">MLRQSQAFWLLYYIITGPSCCLSFSESSLFMKLENDNVICDSDLLQLIPMSYNNAECALACQLEPNCTSFMFSPCKVCSPGLDIGTCSQCPSYNFTDVNPHPDTEVWLHSLGYVASPPNDVFVTIPRALSAGRFMVVRGRVPDPAPSFIIVSCLDNTANENYAVYIELCFSCSSASTANRVLLWNRIDSQWRYETLPEGVFPFAAGQEFQVEILAANDGFRVYVDGAFLGSITRSASLVGAVELLFLRDADFYSVMFN</sequence>
<evidence type="ECO:0000313" key="5">
    <source>
        <dbReference type="EMBL" id="GFN96622.1"/>
    </source>
</evidence>
<feature type="domain" description="Galectin" evidence="4">
    <location>
        <begin position="121"/>
        <end position="258"/>
    </location>
</feature>
<evidence type="ECO:0000313" key="6">
    <source>
        <dbReference type="Proteomes" id="UP000735302"/>
    </source>
</evidence>
<comment type="caution">
    <text evidence="5">The sequence shown here is derived from an EMBL/GenBank/DDBJ whole genome shotgun (WGS) entry which is preliminary data.</text>
</comment>
<dbReference type="InterPro" id="IPR013320">
    <property type="entry name" value="ConA-like_dom_sf"/>
</dbReference>
<reference evidence="5 6" key="1">
    <citation type="journal article" date="2021" name="Elife">
        <title>Chloroplast acquisition without the gene transfer in kleptoplastic sea slugs, Plakobranchus ocellatus.</title>
        <authorList>
            <person name="Maeda T."/>
            <person name="Takahashi S."/>
            <person name="Yoshida T."/>
            <person name="Shimamura S."/>
            <person name="Takaki Y."/>
            <person name="Nagai Y."/>
            <person name="Toyoda A."/>
            <person name="Suzuki Y."/>
            <person name="Arimoto A."/>
            <person name="Ishii H."/>
            <person name="Satoh N."/>
            <person name="Nishiyama T."/>
            <person name="Hasebe M."/>
            <person name="Maruyama T."/>
            <person name="Minagawa J."/>
            <person name="Obokata J."/>
            <person name="Shigenobu S."/>
        </authorList>
    </citation>
    <scope>NUCLEOTIDE SEQUENCE [LARGE SCALE GENOMIC DNA]</scope>
</reference>
<gene>
    <name evidence="5" type="ORF">PoB_002312800</name>
</gene>
<dbReference type="Gene3D" id="2.60.120.200">
    <property type="match status" value="1"/>
</dbReference>
<evidence type="ECO:0000256" key="3">
    <source>
        <dbReference type="SAM" id="SignalP"/>
    </source>
</evidence>
<protein>
    <recommendedName>
        <fullName evidence="2">Galectin</fullName>
    </recommendedName>
</protein>
<dbReference type="SUPFAM" id="SSF49899">
    <property type="entry name" value="Concanavalin A-like lectins/glucanases"/>
    <property type="match status" value="1"/>
</dbReference>
<feature type="signal peptide" evidence="3">
    <location>
        <begin position="1"/>
        <end position="21"/>
    </location>
</feature>
<dbReference type="AlphaFoldDB" id="A0AAV3ZQ82"/>
<evidence type="ECO:0000256" key="2">
    <source>
        <dbReference type="RuleBase" id="RU102079"/>
    </source>
</evidence>
<feature type="chain" id="PRO_5043999755" description="Galectin" evidence="3">
    <location>
        <begin position="22"/>
        <end position="258"/>
    </location>
</feature>
<name>A0AAV3ZQ82_9GAST</name>
<dbReference type="InterPro" id="IPR001079">
    <property type="entry name" value="Galectin_CRD"/>
</dbReference>
<dbReference type="PROSITE" id="PS51304">
    <property type="entry name" value="GALECTIN"/>
    <property type="match status" value="1"/>
</dbReference>
<keyword evidence="1 2" id="KW-0430">Lectin</keyword>
<proteinExistence type="predicted"/>
<evidence type="ECO:0000259" key="4">
    <source>
        <dbReference type="PROSITE" id="PS51304"/>
    </source>
</evidence>
<organism evidence="5 6">
    <name type="scientific">Plakobranchus ocellatus</name>
    <dbReference type="NCBI Taxonomy" id="259542"/>
    <lineage>
        <taxon>Eukaryota</taxon>
        <taxon>Metazoa</taxon>
        <taxon>Spiralia</taxon>
        <taxon>Lophotrochozoa</taxon>
        <taxon>Mollusca</taxon>
        <taxon>Gastropoda</taxon>
        <taxon>Heterobranchia</taxon>
        <taxon>Euthyneura</taxon>
        <taxon>Panpulmonata</taxon>
        <taxon>Sacoglossa</taxon>
        <taxon>Placobranchoidea</taxon>
        <taxon>Plakobranchidae</taxon>
        <taxon>Plakobranchus</taxon>
    </lineage>
</organism>
<dbReference type="EMBL" id="BLXT01002699">
    <property type="protein sequence ID" value="GFN96622.1"/>
    <property type="molecule type" value="Genomic_DNA"/>
</dbReference>